<evidence type="ECO:0000256" key="5">
    <source>
        <dbReference type="PROSITE-ProRule" id="PRU01161"/>
    </source>
</evidence>
<accession>A0A423X5L4</accession>
<dbReference type="GO" id="GO:0047499">
    <property type="term" value="F:calcium-independent phospholipase A2 activity"/>
    <property type="evidence" value="ECO:0007669"/>
    <property type="project" value="TreeGrafter"/>
</dbReference>
<evidence type="ECO:0000259" key="7">
    <source>
        <dbReference type="PROSITE" id="PS51635"/>
    </source>
</evidence>
<evidence type="ECO:0000256" key="1">
    <source>
        <dbReference type="ARBA" id="ARBA00022801"/>
    </source>
</evidence>
<comment type="caution">
    <text evidence="8">The sequence shown here is derived from an EMBL/GenBank/DDBJ whole genome shotgun (WGS) entry which is preliminary data.</text>
</comment>
<name>A0A423X5L4_9PEZI</name>
<dbReference type="InterPro" id="IPR016035">
    <property type="entry name" value="Acyl_Trfase/lysoPLipase"/>
</dbReference>
<keyword evidence="4" id="KW-0802">TPR repeat</keyword>
<dbReference type="SUPFAM" id="SSF52151">
    <property type="entry name" value="FabD/lysophospholipase-like"/>
    <property type="match status" value="1"/>
</dbReference>
<evidence type="ECO:0000313" key="8">
    <source>
        <dbReference type="EMBL" id="ROW11239.1"/>
    </source>
</evidence>
<dbReference type="Pfam" id="PF01734">
    <property type="entry name" value="Patatin"/>
    <property type="match status" value="1"/>
</dbReference>
<organism evidence="8 9">
    <name type="scientific">Cytospora schulzeri</name>
    <dbReference type="NCBI Taxonomy" id="448051"/>
    <lineage>
        <taxon>Eukaryota</taxon>
        <taxon>Fungi</taxon>
        <taxon>Dikarya</taxon>
        <taxon>Ascomycota</taxon>
        <taxon>Pezizomycotina</taxon>
        <taxon>Sordariomycetes</taxon>
        <taxon>Sordariomycetidae</taxon>
        <taxon>Diaporthales</taxon>
        <taxon>Cytosporaceae</taxon>
        <taxon>Cytospora</taxon>
    </lineage>
</organism>
<keyword evidence="1 5" id="KW-0378">Hydrolase</keyword>
<dbReference type="PROSITE" id="PS50005">
    <property type="entry name" value="TPR"/>
    <property type="match status" value="1"/>
</dbReference>
<dbReference type="AlphaFoldDB" id="A0A423X5L4"/>
<evidence type="ECO:0000256" key="2">
    <source>
        <dbReference type="ARBA" id="ARBA00022963"/>
    </source>
</evidence>
<evidence type="ECO:0000256" key="3">
    <source>
        <dbReference type="ARBA" id="ARBA00023098"/>
    </source>
</evidence>
<dbReference type="SMART" id="SM00028">
    <property type="entry name" value="TPR"/>
    <property type="match status" value="2"/>
</dbReference>
<evidence type="ECO:0000256" key="6">
    <source>
        <dbReference type="SAM" id="MobiDB-lite"/>
    </source>
</evidence>
<comment type="caution">
    <text evidence="5">Lacks conserved residue(s) required for the propagation of feature annotation.</text>
</comment>
<dbReference type="EMBL" id="LKEA01000002">
    <property type="protein sequence ID" value="ROW11239.1"/>
    <property type="molecule type" value="Genomic_DNA"/>
</dbReference>
<dbReference type="GO" id="GO:0046486">
    <property type="term" value="P:glycerolipid metabolic process"/>
    <property type="evidence" value="ECO:0007669"/>
    <property type="project" value="UniProtKB-ARBA"/>
</dbReference>
<dbReference type="Pfam" id="PF13424">
    <property type="entry name" value="TPR_12"/>
    <property type="match status" value="1"/>
</dbReference>
<feature type="active site" description="Proton acceptor" evidence="5">
    <location>
        <position position="197"/>
    </location>
</feature>
<keyword evidence="3 5" id="KW-0443">Lipid metabolism</keyword>
<keyword evidence="9" id="KW-1185">Reference proteome</keyword>
<reference evidence="8 9" key="1">
    <citation type="submission" date="2015-09" db="EMBL/GenBank/DDBJ databases">
        <title>Host preference determinants of Valsa canker pathogens revealed by comparative genomics.</title>
        <authorList>
            <person name="Yin Z."/>
            <person name="Huang L."/>
        </authorList>
    </citation>
    <scope>NUCLEOTIDE SEQUENCE [LARGE SCALE GENOMIC DNA]</scope>
    <source>
        <strain evidence="8 9">03-1</strain>
    </source>
</reference>
<evidence type="ECO:0000256" key="4">
    <source>
        <dbReference type="PROSITE-ProRule" id="PRU00339"/>
    </source>
</evidence>
<evidence type="ECO:0000313" key="9">
    <source>
        <dbReference type="Proteomes" id="UP000283895"/>
    </source>
</evidence>
<feature type="domain" description="PNPLA" evidence="7">
    <location>
        <begin position="13"/>
        <end position="210"/>
    </location>
</feature>
<feature type="active site" description="Nucleophile" evidence="5">
    <location>
        <position position="59"/>
    </location>
</feature>
<feature type="repeat" description="TPR" evidence="4">
    <location>
        <begin position="838"/>
        <end position="871"/>
    </location>
</feature>
<dbReference type="SUPFAM" id="SSF48452">
    <property type="entry name" value="TPR-like"/>
    <property type="match status" value="2"/>
</dbReference>
<dbReference type="Pfam" id="PF13374">
    <property type="entry name" value="TPR_10"/>
    <property type="match status" value="1"/>
</dbReference>
<dbReference type="STRING" id="356882.A0A423X5L4"/>
<dbReference type="GO" id="GO:0016042">
    <property type="term" value="P:lipid catabolic process"/>
    <property type="evidence" value="ECO:0007669"/>
    <property type="project" value="UniProtKB-UniRule"/>
</dbReference>
<protein>
    <recommendedName>
        <fullName evidence="7">PNPLA domain-containing protein</fullName>
    </recommendedName>
</protein>
<dbReference type="InterPro" id="IPR027417">
    <property type="entry name" value="P-loop_NTPase"/>
</dbReference>
<dbReference type="Gene3D" id="1.25.40.10">
    <property type="entry name" value="Tetratricopeptide repeat domain"/>
    <property type="match status" value="2"/>
</dbReference>
<dbReference type="InterPro" id="IPR011990">
    <property type="entry name" value="TPR-like_helical_dom_sf"/>
</dbReference>
<feature type="short sequence motif" description="GXSXG" evidence="5">
    <location>
        <begin position="57"/>
        <end position="61"/>
    </location>
</feature>
<dbReference type="InterPro" id="IPR002641">
    <property type="entry name" value="PNPLA_dom"/>
</dbReference>
<dbReference type="SUPFAM" id="SSF52540">
    <property type="entry name" value="P-loop containing nucleoside triphosphate hydrolases"/>
    <property type="match status" value="1"/>
</dbReference>
<dbReference type="Gene3D" id="3.40.50.300">
    <property type="entry name" value="P-loop containing nucleotide triphosphate hydrolases"/>
    <property type="match status" value="1"/>
</dbReference>
<feature type="short sequence motif" description="GXGXXG" evidence="5">
    <location>
        <begin position="17"/>
        <end position="22"/>
    </location>
</feature>
<dbReference type="GO" id="GO:0016020">
    <property type="term" value="C:membrane"/>
    <property type="evidence" value="ECO:0007669"/>
    <property type="project" value="TreeGrafter"/>
</dbReference>
<dbReference type="CDD" id="cd07216">
    <property type="entry name" value="Pat17_PNPLA8_PNPLA9_like3"/>
    <property type="match status" value="1"/>
</dbReference>
<dbReference type="Gene3D" id="3.40.1090.10">
    <property type="entry name" value="Cytosolic phospholipase A2 catalytic domain"/>
    <property type="match status" value="1"/>
</dbReference>
<dbReference type="PROSITE" id="PS51635">
    <property type="entry name" value="PNPLA"/>
    <property type="match status" value="1"/>
</dbReference>
<dbReference type="GO" id="GO:0019369">
    <property type="term" value="P:arachidonate metabolic process"/>
    <property type="evidence" value="ECO:0007669"/>
    <property type="project" value="TreeGrafter"/>
</dbReference>
<proteinExistence type="predicted"/>
<feature type="compositionally biased region" description="Acidic residues" evidence="6">
    <location>
        <begin position="1212"/>
        <end position="1221"/>
    </location>
</feature>
<dbReference type="Proteomes" id="UP000283895">
    <property type="component" value="Unassembled WGS sequence"/>
</dbReference>
<keyword evidence="2 5" id="KW-0442">Lipid degradation</keyword>
<dbReference type="GO" id="GO:0043531">
    <property type="term" value="F:ADP binding"/>
    <property type="evidence" value="ECO:0007669"/>
    <property type="project" value="InterPro"/>
</dbReference>
<dbReference type="PANTHER" id="PTHR24185:SF1">
    <property type="entry name" value="CALCIUM-INDEPENDENT PHOSPHOLIPASE A2-GAMMA"/>
    <property type="match status" value="1"/>
</dbReference>
<dbReference type="OrthoDB" id="1658288at2759"/>
<dbReference type="InterPro" id="IPR019734">
    <property type="entry name" value="TPR_rpt"/>
</dbReference>
<feature type="region of interest" description="Disordered" evidence="6">
    <location>
        <begin position="1212"/>
        <end position="1231"/>
    </location>
</feature>
<sequence>MSASGQNEPVNLLACDGGGIRGVSELVILDEIMRRMQQKGNLAKVPKPCDYFHLIGGTSTGGLVAIMLGRLQMSTKEALTAYDSFASEIFSKRRKSLVEKYKAKTLEETVKQLVRDQGQGFSMRDGRPEEAKGHAFVCTMPEKRHKEVVRLRSYEVKGDKYPNCLIVEAARATTAATTYFKPMPIRDEEGNEEMFVDAALGTNNPISILWDEATELFGKKRKLGCVVSLGTGSRDVEMESNGDRLVEKMKFLMSAAKLTKELGTDSEKDHLRWQAKFEEFEHTYFRLNVDGGAQGIELSEWEKIGELKRRTRDYLQSPEVKKMVDDLAEVLLSSRDSGLTLAHGRGLSKETTIPAEPRAIRRGKSSNIFTGRTAILRRLDEYFGPRAPGDTSRREFHLRGMGGVGKTQIALKFTERNERRFHILWVDATDNITIEQGYKLMAANIFGPRERKNPVQDVLRWLQQSNEEWLLIFDNAPVSGLAKYLPDGDFGNILYTSRHRNLQPRLRPECVADVEVMDVQESVKLLLLSAQQSDNAEESRELAKDIVRALGFLPLAIDQAGAYIHMAPCALDKYLGVFEEQKEELLRNPRFKGGDEQRHIAVYATFNISYKAIRAYADKKADMARVQDAKVALKLLSLVCFYNNEGDLHAIFDQAAKFRYAMQRYLEFPLNAGEVRLDDLVWTFETDISLENPDGRAWDSDDYVMGMSFLNEFSLIKFDSMTAYCNMHVLVHDWARNRMDDKERSDWGLAARCILMDSITLKAGLDYVLYRRDVVPHLEACQKYVKVEHDNPLVESEYQGKMARTFRQAGNLKAAESALTKALEYRIQVFGLFDDGTFSAFSQLAKVYMDQGQYSKAEEMYREVLDRRKLHRRDTKWEAIDKAQRASGEHSNIDRAAILAADDPLDDSHILKDTKKLLNVLVLQDQKKAAVDVCLQILQWYERTGDETDKVRTYRRFLSRLRRDNNEDNLTIEEAAQHLADTTSLFGADHPNSIRDKKVLADIVAQHDGHLEAEKLYQEVFEWNKRAYGENSLQALNARRDVANMLSHQLRAYEADGIYSELLTQYGNILGPKHPKTLEAKADMALCLYTKTMYEEAIRLIGECLADRREVLGAEHTLTLQAEHCLRQFRETQAAAPDYLNAGLRNMAVEASLRVLGDRAPEWMLQWEPESEEDLMVAHLRRGTLRRMRLEFVTEGDMVLTRIRYLDEVNQEETVDNPGETDQERQPQLNL</sequence>
<gene>
    <name evidence="8" type="ORF">VMCG_01408</name>
</gene>
<dbReference type="PANTHER" id="PTHR24185">
    <property type="entry name" value="CALCIUM-INDEPENDENT PHOSPHOLIPASE A2-GAMMA"/>
    <property type="match status" value="1"/>
</dbReference>